<sequence>MKLAKTVPILYSASVTRSLAYYVDVLGFDNKWEWENPPTFGGVVKNDVEIFFCLDGQGHPETWIYLIIDDVDAYYETIKAKGALVVSPPESMPWNMREMFVNDPDGHIIRIGHRIECHPIP</sequence>
<protein>
    <submittedName>
        <fullName evidence="2">Bleomycin resistance family protein</fullName>
    </submittedName>
</protein>
<dbReference type="KEGG" id="senf:GJR95_18855"/>
<keyword evidence="3" id="KW-1185">Reference proteome</keyword>
<evidence type="ECO:0000259" key="1">
    <source>
        <dbReference type="PROSITE" id="PS51819"/>
    </source>
</evidence>
<evidence type="ECO:0000313" key="3">
    <source>
        <dbReference type="Proteomes" id="UP000464577"/>
    </source>
</evidence>
<dbReference type="InterPro" id="IPR004360">
    <property type="entry name" value="Glyas_Fos-R_dOase_dom"/>
</dbReference>
<feature type="domain" description="VOC" evidence="1">
    <location>
        <begin position="2"/>
        <end position="114"/>
    </location>
</feature>
<dbReference type="Proteomes" id="UP000464577">
    <property type="component" value="Chromosome"/>
</dbReference>
<name>A0A6P1VUR6_9BACT</name>
<dbReference type="PROSITE" id="PS51819">
    <property type="entry name" value="VOC"/>
    <property type="match status" value="1"/>
</dbReference>
<dbReference type="Pfam" id="PF00903">
    <property type="entry name" value="Glyoxalase"/>
    <property type="match status" value="1"/>
</dbReference>
<dbReference type="RefSeq" id="WP_162387352.1">
    <property type="nucleotide sequence ID" value="NZ_CP045997.1"/>
</dbReference>
<proteinExistence type="predicted"/>
<evidence type="ECO:0000313" key="2">
    <source>
        <dbReference type="EMBL" id="QHV96941.1"/>
    </source>
</evidence>
<organism evidence="2 3">
    <name type="scientific">Spirosoma endbachense</name>
    <dbReference type="NCBI Taxonomy" id="2666025"/>
    <lineage>
        <taxon>Bacteria</taxon>
        <taxon>Pseudomonadati</taxon>
        <taxon>Bacteroidota</taxon>
        <taxon>Cytophagia</taxon>
        <taxon>Cytophagales</taxon>
        <taxon>Cytophagaceae</taxon>
        <taxon>Spirosoma</taxon>
    </lineage>
</organism>
<dbReference type="InterPro" id="IPR029068">
    <property type="entry name" value="Glyas_Bleomycin-R_OHBP_Dase"/>
</dbReference>
<dbReference type="EMBL" id="CP045997">
    <property type="protein sequence ID" value="QHV96941.1"/>
    <property type="molecule type" value="Genomic_DNA"/>
</dbReference>
<gene>
    <name evidence="2" type="ORF">GJR95_18855</name>
</gene>
<dbReference type="SUPFAM" id="SSF54593">
    <property type="entry name" value="Glyoxalase/Bleomycin resistance protein/Dihydroxybiphenyl dioxygenase"/>
    <property type="match status" value="1"/>
</dbReference>
<dbReference type="AlphaFoldDB" id="A0A6P1VUR6"/>
<reference evidence="2 3" key="1">
    <citation type="submission" date="2019-11" db="EMBL/GenBank/DDBJ databases">
        <title>Spirosoma endbachense sp. nov., isolated from a natural salt meadow.</title>
        <authorList>
            <person name="Rojas J."/>
            <person name="Ambika Manirajan B."/>
            <person name="Ratering S."/>
            <person name="Suarez C."/>
            <person name="Geissler-Plaum R."/>
            <person name="Schnell S."/>
        </authorList>
    </citation>
    <scope>NUCLEOTIDE SEQUENCE [LARGE SCALE GENOMIC DNA]</scope>
    <source>
        <strain evidence="2 3">I-24</strain>
    </source>
</reference>
<dbReference type="InterPro" id="IPR037523">
    <property type="entry name" value="VOC_core"/>
</dbReference>
<accession>A0A6P1VUR6</accession>
<dbReference type="Gene3D" id="3.10.180.10">
    <property type="entry name" value="2,3-Dihydroxybiphenyl 1,2-Dioxygenase, domain 1"/>
    <property type="match status" value="1"/>
</dbReference>